<dbReference type="EMBL" id="CAKOFQ010008217">
    <property type="protein sequence ID" value="CAH2012752.1"/>
    <property type="molecule type" value="Genomic_DNA"/>
</dbReference>
<accession>A0A9P0MHN4</accession>
<evidence type="ECO:0000313" key="1">
    <source>
        <dbReference type="EMBL" id="CAH2012752.1"/>
    </source>
</evidence>
<dbReference type="Proteomes" id="UP001152888">
    <property type="component" value="Unassembled WGS sequence"/>
</dbReference>
<keyword evidence="2" id="KW-1185">Reference proteome</keyword>
<evidence type="ECO:0000313" key="2">
    <source>
        <dbReference type="Proteomes" id="UP001152888"/>
    </source>
</evidence>
<sequence length="83" mass="9885">MKTVNTEIYLEDLGLFHSICEPYRLLFHLTIVIEHLIFQIEVLTARVKAKDQLVTYQTYISYDSIRFWNLYFEAGHTNNDPCQ</sequence>
<dbReference type="OrthoDB" id="6741733at2759"/>
<proteinExistence type="predicted"/>
<gene>
    <name evidence="1" type="ORF">ACAOBT_LOCUS32997</name>
</gene>
<reference evidence="1" key="1">
    <citation type="submission" date="2022-03" db="EMBL/GenBank/DDBJ databases">
        <authorList>
            <person name="Sayadi A."/>
        </authorList>
    </citation>
    <scope>NUCLEOTIDE SEQUENCE</scope>
</reference>
<dbReference type="AlphaFoldDB" id="A0A9P0MHN4"/>
<name>A0A9P0MHN4_ACAOB</name>
<comment type="caution">
    <text evidence="1">The sequence shown here is derived from an EMBL/GenBank/DDBJ whole genome shotgun (WGS) entry which is preliminary data.</text>
</comment>
<protein>
    <submittedName>
        <fullName evidence="1">Uncharacterized protein</fullName>
    </submittedName>
</protein>
<organism evidence="1 2">
    <name type="scientific">Acanthoscelides obtectus</name>
    <name type="common">Bean weevil</name>
    <name type="synonym">Bruchus obtectus</name>
    <dbReference type="NCBI Taxonomy" id="200917"/>
    <lineage>
        <taxon>Eukaryota</taxon>
        <taxon>Metazoa</taxon>
        <taxon>Ecdysozoa</taxon>
        <taxon>Arthropoda</taxon>
        <taxon>Hexapoda</taxon>
        <taxon>Insecta</taxon>
        <taxon>Pterygota</taxon>
        <taxon>Neoptera</taxon>
        <taxon>Endopterygota</taxon>
        <taxon>Coleoptera</taxon>
        <taxon>Polyphaga</taxon>
        <taxon>Cucujiformia</taxon>
        <taxon>Chrysomeloidea</taxon>
        <taxon>Chrysomelidae</taxon>
        <taxon>Bruchinae</taxon>
        <taxon>Bruchini</taxon>
        <taxon>Acanthoscelides</taxon>
    </lineage>
</organism>